<dbReference type="PANTHER" id="PTHR35526:SF3">
    <property type="entry name" value="ANTI-SIGMA-F FACTOR RSBW"/>
    <property type="match status" value="1"/>
</dbReference>
<accession>A0A4R5BZ99</accession>
<feature type="domain" description="Histidine kinase/HSP90-like ATPase" evidence="3">
    <location>
        <begin position="73"/>
        <end position="185"/>
    </location>
</feature>
<dbReference type="InterPro" id="IPR003594">
    <property type="entry name" value="HATPase_dom"/>
</dbReference>
<reference evidence="4 5" key="1">
    <citation type="submission" date="2019-03" db="EMBL/GenBank/DDBJ databases">
        <title>Draft genome sequences of novel Actinobacteria.</title>
        <authorList>
            <person name="Sahin N."/>
            <person name="Ay H."/>
            <person name="Saygin H."/>
        </authorList>
    </citation>
    <scope>NUCLEOTIDE SEQUENCE [LARGE SCALE GENOMIC DNA]</scope>
    <source>
        <strain evidence="4 5">H3C3</strain>
    </source>
</reference>
<feature type="compositionally biased region" description="Low complexity" evidence="2">
    <location>
        <begin position="45"/>
        <end position="59"/>
    </location>
</feature>
<keyword evidence="5" id="KW-1185">Reference proteome</keyword>
<name>A0A4R5BZ99_9ACTN</name>
<gene>
    <name evidence="4" type="ORF">E1298_12495</name>
</gene>
<keyword evidence="4" id="KW-0547">Nucleotide-binding</keyword>
<keyword evidence="1" id="KW-0418">Kinase</keyword>
<organism evidence="4 5">
    <name type="scientific">Actinomadura rubrisoli</name>
    <dbReference type="NCBI Taxonomy" id="2530368"/>
    <lineage>
        <taxon>Bacteria</taxon>
        <taxon>Bacillati</taxon>
        <taxon>Actinomycetota</taxon>
        <taxon>Actinomycetes</taxon>
        <taxon>Streptosporangiales</taxon>
        <taxon>Thermomonosporaceae</taxon>
        <taxon>Actinomadura</taxon>
    </lineage>
</organism>
<dbReference type="InterPro" id="IPR036890">
    <property type="entry name" value="HATPase_C_sf"/>
</dbReference>
<dbReference type="AlphaFoldDB" id="A0A4R5BZ99"/>
<evidence type="ECO:0000256" key="1">
    <source>
        <dbReference type="ARBA" id="ARBA00022527"/>
    </source>
</evidence>
<dbReference type="CDD" id="cd16936">
    <property type="entry name" value="HATPase_RsbW-like"/>
    <property type="match status" value="1"/>
</dbReference>
<proteinExistence type="predicted"/>
<evidence type="ECO:0000313" key="4">
    <source>
        <dbReference type="EMBL" id="TDD90790.1"/>
    </source>
</evidence>
<dbReference type="Proteomes" id="UP000294513">
    <property type="component" value="Unassembled WGS sequence"/>
</dbReference>
<dbReference type="GO" id="GO:0005524">
    <property type="term" value="F:ATP binding"/>
    <property type="evidence" value="ECO:0007669"/>
    <property type="project" value="UniProtKB-KW"/>
</dbReference>
<evidence type="ECO:0000313" key="5">
    <source>
        <dbReference type="Proteomes" id="UP000294513"/>
    </source>
</evidence>
<dbReference type="InterPro" id="IPR050267">
    <property type="entry name" value="Anti-sigma-factor_SerPK"/>
</dbReference>
<dbReference type="PANTHER" id="PTHR35526">
    <property type="entry name" value="ANTI-SIGMA-F FACTOR RSBW-RELATED"/>
    <property type="match status" value="1"/>
</dbReference>
<dbReference type="GO" id="GO:0004674">
    <property type="term" value="F:protein serine/threonine kinase activity"/>
    <property type="evidence" value="ECO:0007669"/>
    <property type="project" value="UniProtKB-KW"/>
</dbReference>
<keyword evidence="1" id="KW-0808">Transferase</keyword>
<evidence type="ECO:0000259" key="3">
    <source>
        <dbReference type="Pfam" id="PF13581"/>
    </source>
</evidence>
<keyword evidence="1" id="KW-0723">Serine/threonine-protein kinase</keyword>
<dbReference type="Gene3D" id="3.30.565.10">
    <property type="entry name" value="Histidine kinase-like ATPase, C-terminal domain"/>
    <property type="match status" value="1"/>
</dbReference>
<comment type="caution">
    <text evidence="4">The sequence shown here is derived from an EMBL/GenBank/DDBJ whole genome shotgun (WGS) entry which is preliminary data.</text>
</comment>
<sequence>MAGTGHHALVKEAFHMSGEHHTIELPSEAGRHVDAPSPNGAAPDHAGTATAVAPPAASAPAVHPPMLLGELSLPATHESVPRARAFSRAVTGASGVGHIRDDAEVLVSELVTNAVQHTRAPGSTLCLRLLRAGARLRVEVHDPSPSVPQARQVDLMEETGRGWFLVAVIAERHGTDHTASGKSVWCEVRAWPQDERLA</sequence>
<dbReference type="SUPFAM" id="SSF55874">
    <property type="entry name" value="ATPase domain of HSP90 chaperone/DNA topoisomerase II/histidine kinase"/>
    <property type="match status" value="1"/>
</dbReference>
<dbReference type="Pfam" id="PF13581">
    <property type="entry name" value="HATPase_c_2"/>
    <property type="match status" value="1"/>
</dbReference>
<keyword evidence="4" id="KW-0067">ATP-binding</keyword>
<feature type="region of interest" description="Disordered" evidence="2">
    <location>
        <begin position="29"/>
        <end position="59"/>
    </location>
</feature>
<dbReference type="EMBL" id="SMKU01000048">
    <property type="protein sequence ID" value="TDD90790.1"/>
    <property type="molecule type" value="Genomic_DNA"/>
</dbReference>
<dbReference type="OrthoDB" id="3534907at2"/>
<evidence type="ECO:0000256" key="2">
    <source>
        <dbReference type="SAM" id="MobiDB-lite"/>
    </source>
</evidence>
<protein>
    <submittedName>
        <fullName evidence="4">ATP-binding protein</fullName>
    </submittedName>
</protein>